<dbReference type="SMART" id="SM00184">
    <property type="entry name" value="RING"/>
    <property type="match status" value="1"/>
</dbReference>
<dbReference type="STRING" id="4999.A0A1Y1UA11"/>
<dbReference type="SMART" id="SM00487">
    <property type="entry name" value="DEXDc"/>
    <property type="match status" value="1"/>
</dbReference>
<keyword evidence="4" id="KW-0479">Metal-binding</keyword>
<keyword evidence="1" id="KW-0547">Nucleotide-binding</keyword>
<dbReference type="InterPro" id="IPR027417">
    <property type="entry name" value="P-loop_NTPase"/>
</dbReference>
<dbReference type="Pfam" id="PF13920">
    <property type="entry name" value="zf-C3HC4_3"/>
    <property type="match status" value="1"/>
</dbReference>
<dbReference type="GO" id="GO:0016787">
    <property type="term" value="F:hydrolase activity"/>
    <property type="evidence" value="ECO:0007669"/>
    <property type="project" value="UniProtKB-KW"/>
</dbReference>
<keyword evidence="4" id="KW-0862">Zinc</keyword>
<feature type="domain" description="Helicase ATP-binding" evidence="8">
    <location>
        <begin position="598"/>
        <end position="724"/>
    </location>
</feature>
<dbReference type="InterPro" id="IPR052583">
    <property type="entry name" value="ATP-helicase/E3_Ub-Ligase"/>
</dbReference>
<evidence type="ECO:0000259" key="9">
    <source>
        <dbReference type="PROSITE" id="PS51194"/>
    </source>
</evidence>
<accession>A0A1Y1UA11</accession>
<feature type="compositionally biased region" description="Acidic residues" evidence="6">
    <location>
        <begin position="591"/>
        <end position="607"/>
    </location>
</feature>
<evidence type="ECO:0000256" key="4">
    <source>
        <dbReference type="PROSITE-ProRule" id="PRU00175"/>
    </source>
</evidence>
<sequence length="1648" mass="186174">MSVLPSQSSVVYELDHHRYDLRQLEKAVRDTLRIRTALGAPPPTASTSSLDTSLFHLSTLNLDFALRPPEPWEQRYNAPPRANPAHEMFDLMRTSLSTAIDPMTPLTLQPPTRGLIDAGKNEGYYSYQRGLVNVLLHPLYQPRPILRIKDLPVQAAKEWMPHSSAQDMQHWLTAILALDPDLSPSRKVKYRDSLKRFFMETEVKICWVPDGEGAGSGIEIKILVTVEVFADWKAITTPLPEIGRDMLGLILHSLIPSPTPSRQLSESKARAQALQYFFTCLQPAPDHPLHFNASSLQPAEMKSSLLPFQARTLRLLLQREGSNIVPPLPQQANQDPRGFWETYDIEGHGQIAFRRTTGDIVHTARDESDQGKGKAVDKNIIQSAKLPCVVDLSNVQGTMLCEEMGLGKTIEAMALVMLHAHPRSIPRTTNSHLSIANAVKVEIPAGHEMVDDQAGIVPVIDLLRGAPLPEDRDSAMEYAEWLAAEKEAFEGATAWDEEAKLSVTEVGATLIVTPPSLLKQWVSEMRRHAPELRVCVYEGWKSLQKGIGKTRAARIKAREAKSAKRKLAEYMKVKAKYRKSNRGSRVKKDPDEETSEDEEEEQDDDEETSLHFCQRKFVEYVRAHDVVVTTYNDLSSDLKVALPAPPRARRTNAAYGLEERPRSPLVMVEWWRVIMDEVQLHGDSSDAANMVSLIPRRHSLAVSGTPARNDIKDLMGSLKFLRVPVIPKDNRLWHRLQQPSMRFSFEGLFQSLAVRTTKKAVAGEFNLPRQSRYVVPIELSPVEVAYYNDTLDRQRELLHLPHDDIAVRDPDWVLDRALFRSCLVHLRQICTHLQVGQLNAGPGIRAERLNLGRQLMTMTEALDKMKNDHSQEFISESRAQMRLMIRKAQLMMLKEDDDTRFDNACLQYTKVRERINAQIGPMRQHLVQLLANRRAGRDEGGSSVDSDDEDVRDRGLSQHQREAVATINAARQSVRETLLIEHQCWFFEGDVHHIRKEVEAETDCYEKAEAVRRELLSNPLRVANSSVDRLEKQLSKEKAIRHASDLQDKNTSMPSGIFSQDAVSQANSLVKILNGQAELVYAWRNKIIAALSAKIESEATDPQSGPDVEDPEKEYYAEALNAQGEIEALLNAYAAVIADRREFLLEERSLLAEHDDRGKKTRTTVAAKQAQEDVEEEAQGEIEEQTAALMQERQAFRKARDIKQCKRPMKGLLIDLNAIARGDYRAEELAIARSAATHIKNYIERQVLYVKSLSSELDSFRELFNRRVLYFKALQEISDLVTAPETKDVNRDILDCTKDIADLEVKLGRMVVKGRYLQYLGTKTGDQDDELRDDCIICMGSSDDSKGVLLECGHFFCQSCFKEYRKSMMGRKCPSCRAEIDTRAIKNVKLAGAAPMKSQEGNPALGATSSMDDIPASQEAEQSVGVSDAETERQRRQDDLAQLKYVDLSLLREVNSIDMMGEYGSKINFLVKHLMWFLAREPETRHVIFSNWSDSMRIVERALRENRISYTSFDQGTKTKDVVDQFIRHADISVFLLHAERESSGLTLTSCRVVHLLEPVLQHSFELQAIGRVDRLGQKRETEVYCYATLETVESRILSQGVRNGTSIYLKDEDADTVVASMPNVVSSAHKGGDLFTGNEEELLKLIL</sequence>
<dbReference type="OrthoDB" id="5330228at2759"/>
<evidence type="ECO:0000256" key="2">
    <source>
        <dbReference type="ARBA" id="ARBA00022801"/>
    </source>
</evidence>
<dbReference type="CDD" id="cd18793">
    <property type="entry name" value="SF2_C_SNF"/>
    <property type="match status" value="1"/>
</dbReference>
<comment type="caution">
    <text evidence="10">The sequence shown here is derived from an EMBL/GenBank/DDBJ whole genome shotgun (WGS) entry which is preliminary data.</text>
</comment>
<dbReference type="InterPro" id="IPR000330">
    <property type="entry name" value="SNF2_N"/>
</dbReference>
<dbReference type="CDD" id="cd16449">
    <property type="entry name" value="RING-HC"/>
    <property type="match status" value="1"/>
</dbReference>
<evidence type="ECO:0000256" key="5">
    <source>
        <dbReference type="SAM" id="Coils"/>
    </source>
</evidence>
<keyword evidence="5" id="KW-0175">Coiled coil</keyword>
<dbReference type="SUPFAM" id="SSF52540">
    <property type="entry name" value="P-loop containing nucleoside triphosphate hydrolases"/>
    <property type="match status" value="2"/>
</dbReference>
<proteinExistence type="predicted"/>
<dbReference type="RefSeq" id="XP_021868647.1">
    <property type="nucleotide sequence ID" value="XM_022013983.1"/>
</dbReference>
<organism evidence="10 11">
    <name type="scientific">Kockovaella imperatae</name>
    <dbReference type="NCBI Taxonomy" id="4999"/>
    <lineage>
        <taxon>Eukaryota</taxon>
        <taxon>Fungi</taxon>
        <taxon>Dikarya</taxon>
        <taxon>Basidiomycota</taxon>
        <taxon>Agaricomycotina</taxon>
        <taxon>Tremellomycetes</taxon>
        <taxon>Tremellales</taxon>
        <taxon>Cuniculitremaceae</taxon>
        <taxon>Kockovaella</taxon>
    </lineage>
</organism>
<keyword evidence="4" id="KW-0863">Zinc-finger</keyword>
<dbReference type="Gene3D" id="3.40.50.10810">
    <property type="entry name" value="Tandem AAA-ATPase domain"/>
    <property type="match status" value="2"/>
</dbReference>
<dbReference type="PROSITE" id="PS51194">
    <property type="entry name" value="HELICASE_CTER"/>
    <property type="match status" value="1"/>
</dbReference>
<dbReference type="Proteomes" id="UP000193218">
    <property type="component" value="Unassembled WGS sequence"/>
</dbReference>
<dbReference type="InterPro" id="IPR014001">
    <property type="entry name" value="Helicase_ATP-bd"/>
</dbReference>
<dbReference type="EMBL" id="NBSH01000014">
    <property type="protein sequence ID" value="ORX34384.1"/>
    <property type="molecule type" value="Genomic_DNA"/>
</dbReference>
<evidence type="ECO:0000259" key="8">
    <source>
        <dbReference type="PROSITE" id="PS51192"/>
    </source>
</evidence>
<dbReference type="GO" id="GO:0005524">
    <property type="term" value="F:ATP binding"/>
    <property type="evidence" value="ECO:0007669"/>
    <property type="project" value="InterPro"/>
</dbReference>
<dbReference type="Pfam" id="PF26021">
    <property type="entry name" value="Ferritin_C144_05"/>
    <property type="match status" value="1"/>
</dbReference>
<evidence type="ECO:0000256" key="3">
    <source>
        <dbReference type="ARBA" id="ARBA00022840"/>
    </source>
</evidence>
<feature type="region of interest" description="Disordered" evidence="6">
    <location>
        <begin position="934"/>
        <end position="959"/>
    </location>
</feature>
<dbReference type="FunCoup" id="A0A1Y1UA11">
    <property type="interactions" value="389"/>
</dbReference>
<dbReference type="GO" id="GO:0061630">
    <property type="term" value="F:ubiquitin protein ligase activity"/>
    <property type="evidence" value="ECO:0007669"/>
    <property type="project" value="TreeGrafter"/>
</dbReference>
<dbReference type="InterPro" id="IPR059033">
    <property type="entry name" value="C144_05_dom"/>
</dbReference>
<keyword evidence="11" id="KW-1185">Reference proteome</keyword>
<dbReference type="InterPro" id="IPR038718">
    <property type="entry name" value="SNF2-like_sf"/>
</dbReference>
<feature type="domain" description="Helicase C-terminal" evidence="9">
    <location>
        <begin position="1470"/>
        <end position="1644"/>
    </location>
</feature>
<dbReference type="InParanoid" id="A0A1Y1UA11"/>
<evidence type="ECO:0000313" key="11">
    <source>
        <dbReference type="Proteomes" id="UP000193218"/>
    </source>
</evidence>
<dbReference type="GO" id="GO:0006974">
    <property type="term" value="P:DNA damage response"/>
    <property type="evidence" value="ECO:0007669"/>
    <property type="project" value="TreeGrafter"/>
</dbReference>
<dbReference type="InterPro" id="IPR001650">
    <property type="entry name" value="Helicase_C-like"/>
</dbReference>
<dbReference type="Pfam" id="PF00176">
    <property type="entry name" value="SNF2-rel_dom"/>
    <property type="match status" value="1"/>
</dbReference>
<evidence type="ECO:0000256" key="1">
    <source>
        <dbReference type="ARBA" id="ARBA00022741"/>
    </source>
</evidence>
<dbReference type="GO" id="GO:0000209">
    <property type="term" value="P:protein polyubiquitination"/>
    <property type="evidence" value="ECO:0007669"/>
    <property type="project" value="TreeGrafter"/>
</dbReference>
<name>A0A1Y1UA11_9TREE</name>
<dbReference type="InterPro" id="IPR001841">
    <property type="entry name" value="Znf_RING"/>
</dbReference>
<dbReference type="PANTHER" id="PTHR45865">
    <property type="entry name" value="E3 UBIQUITIN-PROTEIN LIGASE SHPRH FAMILY MEMBER"/>
    <property type="match status" value="1"/>
</dbReference>
<keyword evidence="3" id="KW-0067">ATP-binding</keyword>
<feature type="domain" description="RING-type" evidence="7">
    <location>
        <begin position="1335"/>
        <end position="1377"/>
    </location>
</feature>
<dbReference type="GO" id="GO:0005634">
    <property type="term" value="C:nucleus"/>
    <property type="evidence" value="ECO:0007669"/>
    <property type="project" value="TreeGrafter"/>
</dbReference>
<feature type="region of interest" description="Disordered" evidence="6">
    <location>
        <begin position="581"/>
        <end position="608"/>
    </location>
</feature>
<dbReference type="PROSITE" id="PS50089">
    <property type="entry name" value="ZF_RING_2"/>
    <property type="match status" value="1"/>
</dbReference>
<gene>
    <name evidence="10" type="ORF">BD324DRAFT_604524</name>
</gene>
<keyword evidence="2" id="KW-0378">Hydrolase</keyword>
<reference evidence="10 11" key="1">
    <citation type="submission" date="2017-03" db="EMBL/GenBank/DDBJ databases">
        <title>Widespread Adenine N6-methylation of Active Genes in Fungi.</title>
        <authorList>
            <consortium name="DOE Joint Genome Institute"/>
            <person name="Mondo S.J."/>
            <person name="Dannebaum R.O."/>
            <person name="Kuo R.C."/>
            <person name="Louie K.B."/>
            <person name="Bewick A.J."/>
            <person name="Labutti K."/>
            <person name="Haridas S."/>
            <person name="Kuo A."/>
            <person name="Salamov A."/>
            <person name="Ahrendt S.R."/>
            <person name="Lau R."/>
            <person name="Bowen B.P."/>
            <person name="Lipzen A."/>
            <person name="Sullivan W."/>
            <person name="Andreopoulos W.B."/>
            <person name="Clum A."/>
            <person name="Lindquist E."/>
            <person name="Daum C."/>
            <person name="Northen T.R."/>
            <person name="Ramamoorthy G."/>
            <person name="Schmitz R.J."/>
            <person name="Gryganskyi A."/>
            <person name="Culley D."/>
            <person name="Magnuson J."/>
            <person name="James T.Y."/>
            <person name="O'Malley M.A."/>
            <person name="Stajich J.E."/>
            <person name="Spatafora J.W."/>
            <person name="Visel A."/>
            <person name="Grigoriev I.V."/>
        </authorList>
    </citation>
    <scope>NUCLEOTIDE SEQUENCE [LARGE SCALE GENOMIC DNA]</scope>
    <source>
        <strain evidence="10 11">NRRL Y-17943</strain>
    </source>
</reference>
<dbReference type="SUPFAM" id="SSF57850">
    <property type="entry name" value="RING/U-box"/>
    <property type="match status" value="1"/>
</dbReference>
<dbReference type="Gene3D" id="3.40.50.300">
    <property type="entry name" value="P-loop containing nucleotide triphosphate hydrolases"/>
    <property type="match status" value="2"/>
</dbReference>
<dbReference type="GeneID" id="33555791"/>
<dbReference type="InterPro" id="IPR013083">
    <property type="entry name" value="Znf_RING/FYVE/PHD"/>
</dbReference>
<evidence type="ECO:0000259" key="7">
    <source>
        <dbReference type="PROSITE" id="PS50089"/>
    </source>
</evidence>
<dbReference type="GO" id="GO:0008270">
    <property type="term" value="F:zinc ion binding"/>
    <property type="evidence" value="ECO:0007669"/>
    <property type="project" value="UniProtKB-KW"/>
</dbReference>
<evidence type="ECO:0000313" key="10">
    <source>
        <dbReference type="EMBL" id="ORX34384.1"/>
    </source>
</evidence>
<dbReference type="Gene3D" id="3.30.40.10">
    <property type="entry name" value="Zinc/RING finger domain, C3HC4 (zinc finger)"/>
    <property type="match status" value="1"/>
</dbReference>
<dbReference type="PROSITE" id="PS51192">
    <property type="entry name" value="HELICASE_ATP_BIND_1"/>
    <property type="match status" value="1"/>
</dbReference>
<dbReference type="PANTHER" id="PTHR45865:SF1">
    <property type="entry name" value="E3 UBIQUITIN-PROTEIN LIGASE SHPRH"/>
    <property type="match status" value="1"/>
</dbReference>
<feature type="region of interest" description="Disordered" evidence="6">
    <location>
        <begin position="1394"/>
        <end position="1435"/>
    </location>
</feature>
<evidence type="ECO:0000256" key="6">
    <source>
        <dbReference type="SAM" id="MobiDB-lite"/>
    </source>
</evidence>
<feature type="coiled-coil region" evidence="5">
    <location>
        <begin position="1168"/>
        <end position="1195"/>
    </location>
</feature>
<dbReference type="Pfam" id="PF00271">
    <property type="entry name" value="Helicase_C"/>
    <property type="match status" value="1"/>
</dbReference>
<protein>
    <submittedName>
        <fullName evidence="10">SNF2 family N-terminal domain-domain-containing protein</fullName>
    </submittedName>
</protein>
<dbReference type="InterPro" id="IPR049730">
    <property type="entry name" value="SNF2/RAD54-like_C"/>
</dbReference>